<comment type="caution">
    <text evidence="5">The sequence shown here is derived from an EMBL/GenBank/DDBJ whole genome shotgun (WGS) entry which is preliminary data.</text>
</comment>
<evidence type="ECO:0000256" key="2">
    <source>
        <dbReference type="ARBA" id="ARBA00023125"/>
    </source>
</evidence>
<keyword evidence="3" id="KW-0804">Transcription</keyword>
<protein>
    <submittedName>
        <fullName evidence="5">FadR family transcriptional regulator</fullName>
    </submittedName>
</protein>
<dbReference type="SUPFAM" id="SSF48008">
    <property type="entry name" value="GntR ligand-binding domain-like"/>
    <property type="match status" value="1"/>
</dbReference>
<dbReference type="SUPFAM" id="SSF46785">
    <property type="entry name" value="Winged helix' DNA-binding domain"/>
    <property type="match status" value="1"/>
</dbReference>
<evidence type="ECO:0000313" key="5">
    <source>
        <dbReference type="EMBL" id="TQV69900.1"/>
    </source>
</evidence>
<sequence length="247" mass="27120">MVESNRSLTQTIVQDLGLAIVCGTYSAGNPFPIEAELCKHYQVSRSILREAVKMLTSKGLLNARPRQGTWVEPEQSWNLLDPDVLRWLLERKFSLNLLAEFTEVRLAIEPQAAALAAERGSEAQVAQIQRAIERMEAAEVGDDDPLLADIAFHVAVLEASGNRFYARLQDLIDTALRISIRLTNQFKGVAVASVADHRKVLDGILARDPERARAASCALISEAMELIQKVQSESGKTGKGESEKTGP</sequence>
<dbReference type="InterPro" id="IPR011711">
    <property type="entry name" value="GntR_C"/>
</dbReference>
<evidence type="ECO:0000256" key="1">
    <source>
        <dbReference type="ARBA" id="ARBA00023015"/>
    </source>
</evidence>
<dbReference type="Pfam" id="PF07729">
    <property type="entry name" value="FCD"/>
    <property type="match status" value="1"/>
</dbReference>
<dbReference type="EMBL" id="VHSG01000026">
    <property type="protein sequence ID" value="TQV69900.1"/>
    <property type="molecule type" value="Genomic_DNA"/>
</dbReference>
<dbReference type="RefSeq" id="WP_142929178.1">
    <property type="nucleotide sequence ID" value="NZ_ML660104.1"/>
</dbReference>
<organism evidence="5 6">
    <name type="scientific">Exilibacterium tricleocarpae</name>
    <dbReference type="NCBI Taxonomy" id="2591008"/>
    <lineage>
        <taxon>Bacteria</taxon>
        <taxon>Pseudomonadati</taxon>
        <taxon>Pseudomonadota</taxon>
        <taxon>Gammaproteobacteria</taxon>
        <taxon>Cellvibrionales</taxon>
        <taxon>Cellvibrionaceae</taxon>
        <taxon>Exilibacterium</taxon>
    </lineage>
</organism>
<dbReference type="Proteomes" id="UP000319732">
    <property type="component" value="Unassembled WGS sequence"/>
</dbReference>
<dbReference type="PANTHER" id="PTHR43537">
    <property type="entry name" value="TRANSCRIPTIONAL REGULATOR, GNTR FAMILY"/>
    <property type="match status" value="1"/>
</dbReference>
<dbReference type="GO" id="GO:0003700">
    <property type="term" value="F:DNA-binding transcription factor activity"/>
    <property type="evidence" value="ECO:0007669"/>
    <property type="project" value="InterPro"/>
</dbReference>
<dbReference type="InterPro" id="IPR008920">
    <property type="entry name" value="TF_FadR/GntR_C"/>
</dbReference>
<dbReference type="InterPro" id="IPR000524">
    <property type="entry name" value="Tscrpt_reg_HTH_GntR"/>
</dbReference>
<evidence type="ECO:0000259" key="4">
    <source>
        <dbReference type="PROSITE" id="PS50949"/>
    </source>
</evidence>
<name>A0A545SY63_9GAMM</name>
<dbReference type="SMART" id="SM00345">
    <property type="entry name" value="HTH_GNTR"/>
    <property type="match status" value="1"/>
</dbReference>
<evidence type="ECO:0000256" key="3">
    <source>
        <dbReference type="ARBA" id="ARBA00023163"/>
    </source>
</evidence>
<dbReference type="InterPro" id="IPR036390">
    <property type="entry name" value="WH_DNA-bd_sf"/>
</dbReference>
<dbReference type="Gene3D" id="1.20.120.530">
    <property type="entry name" value="GntR ligand-binding domain-like"/>
    <property type="match status" value="1"/>
</dbReference>
<accession>A0A545SY63</accession>
<gene>
    <name evidence="5" type="ORF">FKG94_22365</name>
</gene>
<proteinExistence type="predicted"/>
<keyword evidence="2" id="KW-0238">DNA-binding</keyword>
<keyword evidence="1" id="KW-0805">Transcription regulation</keyword>
<dbReference type="InterPro" id="IPR036388">
    <property type="entry name" value="WH-like_DNA-bd_sf"/>
</dbReference>
<dbReference type="PROSITE" id="PS50949">
    <property type="entry name" value="HTH_GNTR"/>
    <property type="match status" value="1"/>
</dbReference>
<dbReference type="Pfam" id="PF00392">
    <property type="entry name" value="GntR"/>
    <property type="match status" value="1"/>
</dbReference>
<feature type="domain" description="HTH gntR-type" evidence="4">
    <location>
        <begin position="6"/>
        <end position="74"/>
    </location>
</feature>
<reference evidence="5 6" key="1">
    <citation type="submission" date="2019-06" db="EMBL/GenBank/DDBJ databases">
        <title>Whole genome sequence for Cellvibrionaceae sp. R142.</title>
        <authorList>
            <person name="Wang G."/>
        </authorList>
    </citation>
    <scope>NUCLEOTIDE SEQUENCE [LARGE SCALE GENOMIC DNA]</scope>
    <source>
        <strain evidence="5 6">R142</strain>
    </source>
</reference>
<dbReference type="PANTHER" id="PTHR43537:SF44">
    <property type="entry name" value="GNTR FAMILY REGULATORY PROTEIN"/>
    <property type="match status" value="1"/>
</dbReference>
<keyword evidence="6" id="KW-1185">Reference proteome</keyword>
<dbReference type="OrthoDB" id="9028214at2"/>
<evidence type="ECO:0000313" key="6">
    <source>
        <dbReference type="Proteomes" id="UP000319732"/>
    </source>
</evidence>
<dbReference type="GO" id="GO:0003677">
    <property type="term" value="F:DNA binding"/>
    <property type="evidence" value="ECO:0007669"/>
    <property type="project" value="UniProtKB-KW"/>
</dbReference>
<dbReference type="AlphaFoldDB" id="A0A545SY63"/>
<dbReference type="Gene3D" id="1.10.10.10">
    <property type="entry name" value="Winged helix-like DNA-binding domain superfamily/Winged helix DNA-binding domain"/>
    <property type="match status" value="1"/>
</dbReference>
<dbReference type="CDD" id="cd07377">
    <property type="entry name" value="WHTH_GntR"/>
    <property type="match status" value="1"/>
</dbReference>
<dbReference type="PRINTS" id="PR00035">
    <property type="entry name" value="HTHGNTR"/>
</dbReference>
<dbReference type="SMART" id="SM00895">
    <property type="entry name" value="FCD"/>
    <property type="match status" value="1"/>
</dbReference>